<gene>
    <name evidence="2" type="ORF">IV203_018200</name>
</gene>
<name>A0A9K3Q5D1_9STRA</name>
<feature type="region of interest" description="Disordered" evidence="1">
    <location>
        <begin position="285"/>
        <end position="353"/>
    </location>
</feature>
<reference evidence="2" key="2">
    <citation type="submission" date="2021-04" db="EMBL/GenBank/DDBJ databases">
        <authorList>
            <person name="Podell S."/>
        </authorList>
    </citation>
    <scope>NUCLEOTIDE SEQUENCE</scope>
    <source>
        <strain evidence="2">Hildebrandi</strain>
    </source>
</reference>
<feature type="compositionally biased region" description="Polar residues" evidence="1">
    <location>
        <begin position="341"/>
        <end position="353"/>
    </location>
</feature>
<dbReference type="Proteomes" id="UP000693970">
    <property type="component" value="Unassembled WGS sequence"/>
</dbReference>
<evidence type="ECO:0000313" key="3">
    <source>
        <dbReference type="Proteomes" id="UP000693970"/>
    </source>
</evidence>
<feature type="region of interest" description="Disordered" evidence="1">
    <location>
        <begin position="1"/>
        <end position="53"/>
    </location>
</feature>
<feature type="compositionally biased region" description="Low complexity" evidence="1">
    <location>
        <begin position="304"/>
        <end position="316"/>
    </location>
</feature>
<feature type="compositionally biased region" description="Basic and acidic residues" evidence="1">
    <location>
        <begin position="14"/>
        <end position="29"/>
    </location>
</feature>
<dbReference type="EMBL" id="JAGRRH010000003">
    <property type="protein sequence ID" value="KAG7372057.1"/>
    <property type="molecule type" value="Genomic_DNA"/>
</dbReference>
<sequence>MNHPLNHPLSDTTVGHDRDLYQPKEDDTYHHHHQQQQQQQQQHDVQSPPPCKINDTVAVVVTPPPKLSSRRRYFLTSPDECIPQMPEQEQQPPPEHSILEQQLQNDICSKALVPTLNDKERFMLHHMALAFAKRCICSDRPLEQKEWLQLLQQMQDKINKYIADQIRHRQTRKDAAVTANDVPTANKFHQELLQLDRVTSTTEEQHTFLCQLANACSYMLVLPQPGPMGPHKWYQNFEYALQLARMGPVLHEDCDDVHHTTISTTTTTDTHPNEVIAKHKINHNHLHNNDEDDDDEGDVHPNKSQSTPSSSNQSHQENGVAVPPTAIAKTASRQPRKRQRWATTTTGEETSQP</sequence>
<protein>
    <submittedName>
        <fullName evidence="2">Uncharacterized protein</fullName>
    </submittedName>
</protein>
<comment type="caution">
    <text evidence="2">The sequence shown here is derived from an EMBL/GenBank/DDBJ whole genome shotgun (WGS) entry which is preliminary data.</text>
</comment>
<proteinExistence type="predicted"/>
<evidence type="ECO:0000256" key="1">
    <source>
        <dbReference type="SAM" id="MobiDB-lite"/>
    </source>
</evidence>
<dbReference type="AlphaFoldDB" id="A0A9K3Q5D1"/>
<organism evidence="2 3">
    <name type="scientific">Nitzschia inconspicua</name>
    <dbReference type="NCBI Taxonomy" id="303405"/>
    <lineage>
        <taxon>Eukaryota</taxon>
        <taxon>Sar</taxon>
        <taxon>Stramenopiles</taxon>
        <taxon>Ochrophyta</taxon>
        <taxon>Bacillariophyta</taxon>
        <taxon>Bacillariophyceae</taxon>
        <taxon>Bacillariophycidae</taxon>
        <taxon>Bacillariales</taxon>
        <taxon>Bacillariaceae</taxon>
        <taxon>Nitzschia</taxon>
    </lineage>
</organism>
<keyword evidence="3" id="KW-1185">Reference proteome</keyword>
<evidence type="ECO:0000313" key="2">
    <source>
        <dbReference type="EMBL" id="KAG7372057.1"/>
    </source>
</evidence>
<reference evidence="2" key="1">
    <citation type="journal article" date="2021" name="Sci. Rep.">
        <title>Diploid genomic architecture of Nitzschia inconspicua, an elite biomass production diatom.</title>
        <authorList>
            <person name="Oliver A."/>
            <person name="Podell S."/>
            <person name="Pinowska A."/>
            <person name="Traller J.C."/>
            <person name="Smith S.R."/>
            <person name="McClure R."/>
            <person name="Beliaev A."/>
            <person name="Bohutskyi P."/>
            <person name="Hill E.A."/>
            <person name="Rabines A."/>
            <person name="Zheng H."/>
            <person name="Allen L.Z."/>
            <person name="Kuo A."/>
            <person name="Grigoriev I.V."/>
            <person name="Allen A.E."/>
            <person name="Hazlebeck D."/>
            <person name="Allen E.E."/>
        </authorList>
    </citation>
    <scope>NUCLEOTIDE SEQUENCE</scope>
    <source>
        <strain evidence="2">Hildebrandi</strain>
    </source>
</reference>
<accession>A0A9K3Q5D1</accession>